<dbReference type="EMBL" id="ML120409">
    <property type="protein sequence ID" value="RPA97028.1"/>
    <property type="molecule type" value="Genomic_DNA"/>
</dbReference>
<evidence type="ECO:0000256" key="1">
    <source>
        <dbReference type="ARBA" id="ARBA00022737"/>
    </source>
</evidence>
<dbReference type="PANTHER" id="PTHR24198">
    <property type="entry name" value="ANKYRIN REPEAT AND PROTEIN KINASE DOMAIN-CONTAINING PROTEIN"/>
    <property type="match status" value="1"/>
</dbReference>
<organism evidence="5 6">
    <name type="scientific">Choiromyces venosus 120613-1</name>
    <dbReference type="NCBI Taxonomy" id="1336337"/>
    <lineage>
        <taxon>Eukaryota</taxon>
        <taxon>Fungi</taxon>
        <taxon>Dikarya</taxon>
        <taxon>Ascomycota</taxon>
        <taxon>Pezizomycotina</taxon>
        <taxon>Pezizomycetes</taxon>
        <taxon>Pezizales</taxon>
        <taxon>Tuberaceae</taxon>
        <taxon>Choiromyces</taxon>
    </lineage>
</organism>
<dbReference type="PANTHER" id="PTHR24198:SF165">
    <property type="entry name" value="ANKYRIN REPEAT-CONTAINING PROTEIN-RELATED"/>
    <property type="match status" value="1"/>
</dbReference>
<feature type="repeat" description="ANK" evidence="3">
    <location>
        <begin position="372"/>
        <end position="405"/>
    </location>
</feature>
<dbReference type="InterPro" id="IPR001810">
    <property type="entry name" value="F-box_dom"/>
</dbReference>
<dbReference type="OrthoDB" id="20872at2759"/>
<dbReference type="InterPro" id="IPR036047">
    <property type="entry name" value="F-box-like_dom_sf"/>
</dbReference>
<dbReference type="AlphaFoldDB" id="A0A3N4JJ79"/>
<dbReference type="Proteomes" id="UP000276215">
    <property type="component" value="Unassembled WGS sequence"/>
</dbReference>
<feature type="repeat" description="ANK" evidence="3">
    <location>
        <begin position="406"/>
        <end position="427"/>
    </location>
</feature>
<dbReference type="SMART" id="SM00248">
    <property type="entry name" value="ANK"/>
    <property type="match status" value="10"/>
</dbReference>
<dbReference type="Pfam" id="PF12796">
    <property type="entry name" value="Ank_2"/>
    <property type="match status" value="3"/>
</dbReference>
<reference evidence="5 6" key="1">
    <citation type="journal article" date="2018" name="Nat. Ecol. Evol.">
        <title>Pezizomycetes genomes reveal the molecular basis of ectomycorrhizal truffle lifestyle.</title>
        <authorList>
            <person name="Murat C."/>
            <person name="Payen T."/>
            <person name="Noel B."/>
            <person name="Kuo A."/>
            <person name="Morin E."/>
            <person name="Chen J."/>
            <person name="Kohler A."/>
            <person name="Krizsan K."/>
            <person name="Balestrini R."/>
            <person name="Da Silva C."/>
            <person name="Montanini B."/>
            <person name="Hainaut M."/>
            <person name="Levati E."/>
            <person name="Barry K.W."/>
            <person name="Belfiori B."/>
            <person name="Cichocki N."/>
            <person name="Clum A."/>
            <person name="Dockter R.B."/>
            <person name="Fauchery L."/>
            <person name="Guy J."/>
            <person name="Iotti M."/>
            <person name="Le Tacon F."/>
            <person name="Lindquist E.A."/>
            <person name="Lipzen A."/>
            <person name="Malagnac F."/>
            <person name="Mello A."/>
            <person name="Molinier V."/>
            <person name="Miyauchi S."/>
            <person name="Poulain J."/>
            <person name="Riccioni C."/>
            <person name="Rubini A."/>
            <person name="Sitrit Y."/>
            <person name="Splivallo R."/>
            <person name="Traeger S."/>
            <person name="Wang M."/>
            <person name="Zifcakova L."/>
            <person name="Wipf D."/>
            <person name="Zambonelli A."/>
            <person name="Paolocci F."/>
            <person name="Nowrousian M."/>
            <person name="Ottonello S."/>
            <person name="Baldrian P."/>
            <person name="Spatafora J.W."/>
            <person name="Henrissat B."/>
            <person name="Nagy L.G."/>
            <person name="Aury J.M."/>
            <person name="Wincker P."/>
            <person name="Grigoriev I.V."/>
            <person name="Bonfante P."/>
            <person name="Martin F.M."/>
        </authorList>
    </citation>
    <scope>NUCLEOTIDE SEQUENCE [LARGE SCALE GENOMIC DNA]</scope>
    <source>
        <strain evidence="5 6">120613-1</strain>
    </source>
</reference>
<keyword evidence="2 3" id="KW-0040">ANK repeat</keyword>
<dbReference type="PROSITE" id="PS50297">
    <property type="entry name" value="ANK_REP_REGION"/>
    <property type="match status" value="3"/>
</dbReference>
<gene>
    <name evidence="5" type="ORF">L873DRAFT_1791305</name>
</gene>
<proteinExistence type="predicted"/>
<name>A0A3N4JJ79_9PEZI</name>
<dbReference type="PROSITE" id="PS50181">
    <property type="entry name" value="FBOX"/>
    <property type="match status" value="1"/>
</dbReference>
<dbReference type="SUPFAM" id="SSF48403">
    <property type="entry name" value="Ankyrin repeat"/>
    <property type="match status" value="1"/>
</dbReference>
<dbReference type="Gene3D" id="1.25.40.20">
    <property type="entry name" value="Ankyrin repeat-containing domain"/>
    <property type="match status" value="1"/>
</dbReference>
<dbReference type="STRING" id="1336337.A0A3N4JJ79"/>
<protein>
    <submittedName>
        <fullName evidence="5">Ankyrin</fullName>
    </submittedName>
</protein>
<dbReference type="CDD" id="cd09917">
    <property type="entry name" value="F-box_SF"/>
    <property type="match status" value="1"/>
</dbReference>
<sequence>MPFTHLPNELVYRVAEFLPPQDINSLRQTNQRFAALLSVGIVNITCQQKDRDWCMKLVTFYAGKGNVHIVRRILERAAETIKYEIDPTVLEGFVRSEKDENLFLTLHAAGAKINGKYGPFEERPIHWAVEQGRLKILRVILDDAEADVNCMTSYGYPPLVLAITSRQEEAVRMLLTDPRVTGTMGGIRKEGALHLAAAEGNVNVVRMLLEDSRYKNFRGMDDNGSPLLHAVKRGRTEVVQLLLEDDRPDLGNFASENGLGLLHESAKRGYVNIVKIFLDHGRVDVNQQDIWGSTAFGLSFFYRKADVLTLLLKDPRVEVHAHDPDVDYREEPNVGESLLHHAARDGDCSVKLTIALLEDSQRRFNVNQLDSQGRTPLHLAAYNGGLNLLKVLVWGSGVNINVVDARGQTALHVACKTGNSYAVRILLTHPDMDVNAGRHSDGRPLLAQRLTWEVRAAIEDFFEMRRRGLDPRTLI</sequence>
<evidence type="ECO:0000256" key="3">
    <source>
        <dbReference type="PROSITE-ProRule" id="PRU00023"/>
    </source>
</evidence>
<evidence type="ECO:0000256" key="2">
    <source>
        <dbReference type="ARBA" id="ARBA00023043"/>
    </source>
</evidence>
<keyword evidence="1" id="KW-0677">Repeat</keyword>
<feature type="repeat" description="ANK" evidence="3">
    <location>
        <begin position="188"/>
        <end position="210"/>
    </location>
</feature>
<dbReference type="SMART" id="SM00256">
    <property type="entry name" value="FBOX"/>
    <property type="match status" value="1"/>
</dbReference>
<dbReference type="InterPro" id="IPR036770">
    <property type="entry name" value="Ankyrin_rpt-contain_sf"/>
</dbReference>
<evidence type="ECO:0000313" key="5">
    <source>
        <dbReference type="EMBL" id="RPA97028.1"/>
    </source>
</evidence>
<feature type="domain" description="F-box" evidence="4">
    <location>
        <begin position="1"/>
        <end position="37"/>
    </location>
</feature>
<evidence type="ECO:0000259" key="4">
    <source>
        <dbReference type="PROSITE" id="PS50181"/>
    </source>
</evidence>
<dbReference type="SUPFAM" id="SSF81383">
    <property type="entry name" value="F-box domain"/>
    <property type="match status" value="1"/>
</dbReference>
<dbReference type="InterPro" id="IPR002110">
    <property type="entry name" value="Ankyrin_rpt"/>
</dbReference>
<dbReference type="Pfam" id="PF00023">
    <property type="entry name" value="Ank"/>
    <property type="match status" value="1"/>
</dbReference>
<accession>A0A3N4JJ79</accession>
<evidence type="ECO:0000313" key="6">
    <source>
        <dbReference type="Proteomes" id="UP000276215"/>
    </source>
</evidence>
<dbReference type="PROSITE" id="PS50088">
    <property type="entry name" value="ANK_REPEAT"/>
    <property type="match status" value="3"/>
</dbReference>
<keyword evidence="6" id="KW-1185">Reference proteome</keyword>